<feature type="compositionally biased region" description="Low complexity" evidence="1">
    <location>
        <begin position="87"/>
        <end position="100"/>
    </location>
</feature>
<feature type="compositionally biased region" description="Basic residues" evidence="1">
    <location>
        <begin position="205"/>
        <end position="214"/>
    </location>
</feature>
<feature type="compositionally biased region" description="Polar residues" evidence="1">
    <location>
        <begin position="225"/>
        <end position="235"/>
    </location>
</feature>
<accession>A0ABN7P1U8</accession>
<evidence type="ECO:0000256" key="1">
    <source>
        <dbReference type="SAM" id="MobiDB-lite"/>
    </source>
</evidence>
<feature type="region of interest" description="Disordered" evidence="1">
    <location>
        <begin position="1"/>
        <end position="109"/>
    </location>
</feature>
<feature type="region of interest" description="Disordered" evidence="1">
    <location>
        <begin position="198"/>
        <end position="295"/>
    </location>
</feature>
<dbReference type="Proteomes" id="UP001153148">
    <property type="component" value="Unassembled WGS sequence"/>
</dbReference>
<gene>
    <name evidence="2" type="ORF">TPAB3V08_LOCUS6360</name>
</gene>
<protein>
    <submittedName>
        <fullName evidence="2">Uncharacterized protein</fullName>
    </submittedName>
</protein>
<dbReference type="EMBL" id="CAJPIN010009427">
    <property type="protein sequence ID" value="CAG2059396.1"/>
    <property type="molecule type" value="Genomic_DNA"/>
</dbReference>
<evidence type="ECO:0000313" key="2">
    <source>
        <dbReference type="EMBL" id="CAG2059396.1"/>
    </source>
</evidence>
<comment type="caution">
    <text evidence="2">The sequence shown here is derived from an EMBL/GenBank/DDBJ whole genome shotgun (WGS) entry which is preliminary data.</text>
</comment>
<feature type="non-terminal residue" evidence="2">
    <location>
        <position position="371"/>
    </location>
</feature>
<feature type="region of interest" description="Disordered" evidence="1">
    <location>
        <begin position="337"/>
        <end position="371"/>
    </location>
</feature>
<organism evidence="2 3">
    <name type="scientific">Timema podura</name>
    <name type="common">Walking stick</name>
    <dbReference type="NCBI Taxonomy" id="61482"/>
    <lineage>
        <taxon>Eukaryota</taxon>
        <taxon>Metazoa</taxon>
        <taxon>Ecdysozoa</taxon>
        <taxon>Arthropoda</taxon>
        <taxon>Hexapoda</taxon>
        <taxon>Insecta</taxon>
        <taxon>Pterygota</taxon>
        <taxon>Neoptera</taxon>
        <taxon>Polyneoptera</taxon>
        <taxon>Phasmatodea</taxon>
        <taxon>Timematodea</taxon>
        <taxon>Timematoidea</taxon>
        <taxon>Timematidae</taxon>
        <taxon>Timema</taxon>
    </lineage>
</organism>
<reference evidence="2" key="1">
    <citation type="submission" date="2021-03" db="EMBL/GenBank/DDBJ databases">
        <authorList>
            <person name="Tran Van P."/>
        </authorList>
    </citation>
    <scope>NUCLEOTIDE SEQUENCE</scope>
</reference>
<proteinExistence type="predicted"/>
<name>A0ABN7P1U8_TIMPD</name>
<sequence>MYLSQLSPGRGEGSDTDMEPTASQSQDCEPTPPLQRHGSKSNFFLPPVEGGDSPRKPPQQSRGPFTRGSPHPRPRGMEASQSRSHTPDPLSPDSQQPLPQRSGPSPTMQQRIKAIGVPTPLAMSSPVRRYWSHYLLQVSTRSRSLTAPLAFKHDYVELNYWHPLGKKVLAASLRKLIVIAQSSDLGSILSELIREECETRNATSQKRKPKNTKKERKEIGDVATPFSSQTSTGSEMNLFFLPLNVPRRSNPGTPTQPRRPDFISVGGPPSYYDFQPPQPHSHHGGPPAQRSANYGSPQRRFLSEGELVRQGGDLAYSRTNNTVDNIRELAGSPQRGVYMWKDTSPGAYGGGGNGVTTPVHHHQQLASQHQR</sequence>
<evidence type="ECO:0000313" key="3">
    <source>
        <dbReference type="Proteomes" id="UP001153148"/>
    </source>
</evidence>
<keyword evidence="3" id="KW-1185">Reference proteome</keyword>